<reference evidence="1" key="1">
    <citation type="journal article" date="2020" name="Stud. Mycol.">
        <title>101 Dothideomycetes genomes: a test case for predicting lifestyles and emergence of pathogens.</title>
        <authorList>
            <person name="Haridas S."/>
            <person name="Albert R."/>
            <person name="Binder M."/>
            <person name="Bloem J."/>
            <person name="Labutti K."/>
            <person name="Salamov A."/>
            <person name="Andreopoulos B."/>
            <person name="Baker S."/>
            <person name="Barry K."/>
            <person name="Bills G."/>
            <person name="Bluhm B."/>
            <person name="Cannon C."/>
            <person name="Castanera R."/>
            <person name="Culley D."/>
            <person name="Daum C."/>
            <person name="Ezra D."/>
            <person name="Gonzalez J."/>
            <person name="Henrissat B."/>
            <person name="Kuo A."/>
            <person name="Liang C."/>
            <person name="Lipzen A."/>
            <person name="Lutzoni F."/>
            <person name="Magnuson J."/>
            <person name="Mondo S."/>
            <person name="Nolan M."/>
            <person name="Ohm R."/>
            <person name="Pangilinan J."/>
            <person name="Park H.-J."/>
            <person name="Ramirez L."/>
            <person name="Alfaro M."/>
            <person name="Sun H."/>
            <person name="Tritt A."/>
            <person name="Yoshinaga Y."/>
            <person name="Zwiers L.-H."/>
            <person name="Turgeon B."/>
            <person name="Goodwin S."/>
            <person name="Spatafora J."/>
            <person name="Crous P."/>
            <person name="Grigoriev I."/>
        </authorList>
    </citation>
    <scope>NUCLEOTIDE SEQUENCE</scope>
    <source>
        <strain evidence="1">CBS 627.86</strain>
    </source>
</reference>
<organism evidence="1 2">
    <name type="scientific">Lophiotrema nucula</name>
    <dbReference type="NCBI Taxonomy" id="690887"/>
    <lineage>
        <taxon>Eukaryota</taxon>
        <taxon>Fungi</taxon>
        <taxon>Dikarya</taxon>
        <taxon>Ascomycota</taxon>
        <taxon>Pezizomycotina</taxon>
        <taxon>Dothideomycetes</taxon>
        <taxon>Pleosporomycetidae</taxon>
        <taxon>Pleosporales</taxon>
        <taxon>Lophiotremataceae</taxon>
        <taxon>Lophiotrema</taxon>
    </lineage>
</organism>
<evidence type="ECO:0000313" key="1">
    <source>
        <dbReference type="EMBL" id="KAF2122889.1"/>
    </source>
</evidence>
<proteinExistence type="predicted"/>
<keyword evidence="2" id="KW-1185">Reference proteome</keyword>
<protein>
    <submittedName>
        <fullName evidence="1">Uncharacterized protein</fullName>
    </submittedName>
</protein>
<accession>A0A6A5ZTS8</accession>
<sequence length="118" mass="12903">MPMTKPNTEFSTVSRAIQLAILLTRPCLTQVVYSLSRGAAITGECDSGSLLPKSVRTRNENRACLLYKDPNCETGTGMPVWDGCLTSKDYGWDNFKSFRCVVSPPAFLGSRLLPGTHS</sequence>
<name>A0A6A5ZTS8_9PLEO</name>
<dbReference type="AlphaFoldDB" id="A0A6A5ZTS8"/>
<evidence type="ECO:0000313" key="2">
    <source>
        <dbReference type="Proteomes" id="UP000799770"/>
    </source>
</evidence>
<dbReference type="EMBL" id="ML977310">
    <property type="protein sequence ID" value="KAF2122889.1"/>
    <property type="molecule type" value="Genomic_DNA"/>
</dbReference>
<dbReference type="Proteomes" id="UP000799770">
    <property type="component" value="Unassembled WGS sequence"/>
</dbReference>
<gene>
    <name evidence="1" type="ORF">BDV96DRAFT_561579</name>
</gene>